<evidence type="ECO:0000256" key="9">
    <source>
        <dbReference type="ARBA" id="ARBA00022553"/>
    </source>
</evidence>
<reference evidence="24 25" key="1">
    <citation type="submission" date="2014-11" db="EMBL/GenBank/DDBJ databases">
        <authorList>
            <person name="Zhu J."/>
            <person name="Qi W."/>
            <person name="Song R."/>
        </authorList>
    </citation>
    <scope>NUCLEOTIDE SEQUENCE [LARGE SCALE GENOMIC DNA]</scope>
</reference>
<evidence type="ECO:0000256" key="5">
    <source>
        <dbReference type="ARBA" id="ARBA00006485"/>
    </source>
</evidence>
<evidence type="ECO:0000256" key="6">
    <source>
        <dbReference type="ARBA" id="ARBA00012513"/>
    </source>
</evidence>
<sequence length="677" mass="73545">MIRYKITKVVGDGTYGSVMKAINKQNGEVVAIKKMKKKYYSWEECMQLREVKSLRKLVHPNVVKLKEVIRENDELHFVFEYMEVNLYQLMKDRVKMFPEQKIRNIMYQSLQALAYMHKHGYFHRDVKPENLLVTKETVKLADFGLAREIRSRPPYTDYVSTRWYRAPEVLLRSPNYNSPIDLWAAGAIMAELYLLRPLFPGSSEADEIYKICSVLGTPTSKDWEDGQRLAGAIGFRFPQFVPTPLHQIITNASHDAIDLMNRLFTYDPQKRITAVEAIRHPYFSTHIPPQRTLPDQHHVRDHSRDYGGAVHHPQPQQGGGAGVPPHGISPPVALERDRDREREKPERPHPEMKGPYGSKIARPQVTSSNSPPPLAIDLNRQNSSQLNFPPIARRLSVERKPKDLLLQQHHQHASIGASEGIGSVGVPSAAPSAASAPAPVMSTGQVGGIPGGGKYARSVQPPQPTQVSGGMFPSIGDRVGRDSPHKFLRQRSQELRGLQQPLPTFGSAAVREDSIGAAGGSRYARMARYQPPMAYHVPSPPRQHQQQPAAPASISPPPAATRQHPHPHPPQQPAAAAASAASFPMPPLHIGLGGEGFRAGAAGAGGWDRPYGGERGSLGGGRLPLPTFGAPGAGSGGAGGGAGGSGGGGGSPPPILPRASGLGSNSRSNAARMMGFS</sequence>
<evidence type="ECO:0000256" key="19">
    <source>
        <dbReference type="ARBA" id="ARBA00047899"/>
    </source>
</evidence>
<evidence type="ECO:0000256" key="8">
    <source>
        <dbReference type="ARBA" id="ARBA00022527"/>
    </source>
</evidence>
<dbReference type="PROSITE" id="PS00107">
    <property type="entry name" value="PROTEIN_KINASE_ATP"/>
    <property type="match status" value="1"/>
</dbReference>
<evidence type="ECO:0000256" key="13">
    <source>
        <dbReference type="ARBA" id="ARBA00022777"/>
    </source>
</evidence>
<feature type="compositionally biased region" description="Basic and acidic residues" evidence="22">
    <location>
        <begin position="334"/>
        <end position="352"/>
    </location>
</feature>
<keyword evidence="8" id="KW-0723">Serine/threonine-protein kinase</keyword>
<evidence type="ECO:0000256" key="15">
    <source>
        <dbReference type="ARBA" id="ARBA00022842"/>
    </source>
</evidence>
<keyword evidence="14 21" id="KW-0067">ATP-binding</keyword>
<dbReference type="EMBL" id="CDMY01000270">
    <property type="protein sequence ID" value="CEL98448.1"/>
    <property type="molecule type" value="Genomic_DNA"/>
</dbReference>
<feature type="region of interest" description="Disordered" evidence="22">
    <location>
        <begin position="533"/>
        <end position="580"/>
    </location>
</feature>
<dbReference type="OMA" id="CHNNTAT"/>
<gene>
    <name evidence="24" type="ORF">Vbra_12499</name>
</gene>
<dbReference type="STRING" id="1169540.A0A0G4EN41"/>
<feature type="binding site" evidence="21">
    <location>
        <position position="34"/>
    </location>
    <ligand>
        <name>ATP</name>
        <dbReference type="ChEBI" id="CHEBI:30616"/>
    </ligand>
</feature>
<dbReference type="Gene3D" id="1.10.510.10">
    <property type="entry name" value="Transferase(Phosphotransferase) domain 1"/>
    <property type="match status" value="1"/>
</dbReference>
<accession>A0A0G4EN41</accession>
<evidence type="ECO:0000256" key="7">
    <source>
        <dbReference type="ARBA" id="ARBA00022490"/>
    </source>
</evidence>
<evidence type="ECO:0000256" key="22">
    <source>
        <dbReference type="SAM" id="MobiDB-lite"/>
    </source>
</evidence>
<feature type="compositionally biased region" description="Low complexity" evidence="22">
    <location>
        <begin position="307"/>
        <end position="316"/>
    </location>
</feature>
<dbReference type="Pfam" id="PF00069">
    <property type="entry name" value="Pkinase"/>
    <property type="match status" value="1"/>
</dbReference>
<dbReference type="Proteomes" id="UP000041254">
    <property type="component" value="Unassembled WGS sequence"/>
</dbReference>
<evidence type="ECO:0000313" key="25">
    <source>
        <dbReference type="Proteomes" id="UP000041254"/>
    </source>
</evidence>
<evidence type="ECO:0000256" key="3">
    <source>
        <dbReference type="ARBA" id="ARBA00004138"/>
    </source>
</evidence>
<dbReference type="InterPro" id="IPR008271">
    <property type="entry name" value="Ser/Thr_kinase_AS"/>
</dbReference>
<evidence type="ECO:0000256" key="12">
    <source>
        <dbReference type="ARBA" id="ARBA00022741"/>
    </source>
</evidence>
<dbReference type="GO" id="GO:0005929">
    <property type="term" value="C:cilium"/>
    <property type="evidence" value="ECO:0007669"/>
    <property type="project" value="UniProtKB-SubCell"/>
</dbReference>
<dbReference type="GO" id="GO:0005524">
    <property type="term" value="F:ATP binding"/>
    <property type="evidence" value="ECO:0007669"/>
    <property type="project" value="UniProtKB-UniRule"/>
</dbReference>
<comment type="catalytic activity">
    <reaction evidence="20">
        <text>L-seryl-[protein] + ATP = O-phospho-L-seryl-[protein] + ADP + H(+)</text>
        <dbReference type="Rhea" id="RHEA:17989"/>
        <dbReference type="Rhea" id="RHEA-COMP:9863"/>
        <dbReference type="Rhea" id="RHEA-COMP:11604"/>
        <dbReference type="ChEBI" id="CHEBI:15378"/>
        <dbReference type="ChEBI" id="CHEBI:29999"/>
        <dbReference type="ChEBI" id="CHEBI:30616"/>
        <dbReference type="ChEBI" id="CHEBI:83421"/>
        <dbReference type="ChEBI" id="CHEBI:456216"/>
        <dbReference type="EC" id="2.7.11.1"/>
    </reaction>
</comment>
<keyword evidence="12 21" id="KW-0547">Nucleotide-binding</keyword>
<dbReference type="PANTHER" id="PTHR24055">
    <property type="entry name" value="MITOGEN-ACTIVATED PROTEIN KINASE"/>
    <property type="match status" value="1"/>
</dbReference>
<name>A0A0G4EN41_VITBC</name>
<comment type="subcellular location">
    <subcellularLocation>
        <location evidence="3">Cell projection</location>
        <location evidence="3">Cilium</location>
    </subcellularLocation>
    <subcellularLocation>
        <location evidence="4">Cytoplasm</location>
        <location evidence="4">Cytoskeleton</location>
    </subcellularLocation>
    <subcellularLocation>
        <location evidence="2">Nucleus</location>
    </subcellularLocation>
</comment>
<feature type="domain" description="Protein kinase" evidence="23">
    <location>
        <begin position="4"/>
        <end position="283"/>
    </location>
</feature>
<evidence type="ECO:0000256" key="14">
    <source>
        <dbReference type="ARBA" id="ARBA00022840"/>
    </source>
</evidence>
<dbReference type="GO" id="GO:0046872">
    <property type="term" value="F:metal ion binding"/>
    <property type="evidence" value="ECO:0007669"/>
    <property type="project" value="UniProtKB-KW"/>
</dbReference>
<evidence type="ECO:0000313" key="24">
    <source>
        <dbReference type="EMBL" id="CEL98448.1"/>
    </source>
</evidence>
<dbReference type="AlphaFoldDB" id="A0A0G4EN41"/>
<feature type="compositionally biased region" description="Gly residues" evidence="22">
    <location>
        <begin position="613"/>
        <end position="622"/>
    </location>
</feature>
<feature type="region of interest" description="Disordered" evidence="22">
    <location>
        <begin position="613"/>
        <end position="677"/>
    </location>
</feature>
<evidence type="ECO:0000256" key="1">
    <source>
        <dbReference type="ARBA" id="ARBA00001946"/>
    </source>
</evidence>
<dbReference type="FunFam" id="3.30.200.20:FF:000071">
    <property type="entry name" value="serine/threonine-protein kinase MAK isoform X1"/>
    <property type="match status" value="1"/>
</dbReference>
<keyword evidence="13" id="KW-0418">Kinase</keyword>
<evidence type="ECO:0000256" key="18">
    <source>
        <dbReference type="ARBA" id="ARBA00023273"/>
    </source>
</evidence>
<comment type="similarity">
    <text evidence="5">Belongs to the protein kinase superfamily. CMGC Ser/Thr protein kinase family. CDC2/CDKX subfamily.</text>
</comment>
<feature type="compositionally biased region" description="Low complexity" evidence="22">
    <location>
        <begin position="542"/>
        <end position="553"/>
    </location>
</feature>
<dbReference type="GO" id="GO:0004674">
    <property type="term" value="F:protein serine/threonine kinase activity"/>
    <property type="evidence" value="ECO:0007669"/>
    <property type="project" value="UniProtKB-KW"/>
</dbReference>
<evidence type="ECO:0000256" key="11">
    <source>
        <dbReference type="ARBA" id="ARBA00022723"/>
    </source>
</evidence>
<evidence type="ECO:0000256" key="4">
    <source>
        <dbReference type="ARBA" id="ARBA00004245"/>
    </source>
</evidence>
<dbReference type="InterPro" id="IPR000719">
    <property type="entry name" value="Prot_kinase_dom"/>
</dbReference>
<feature type="compositionally biased region" description="Gly residues" evidence="22">
    <location>
        <begin position="631"/>
        <end position="650"/>
    </location>
</feature>
<comment type="catalytic activity">
    <reaction evidence="19">
        <text>L-threonyl-[protein] + ATP = O-phospho-L-threonyl-[protein] + ADP + H(+)</text>
        <dbReference type="Rhea" id="RHEA:46608"/>
        <dbReference type="Rhea" id="RHEA-COMP:11060"/>
        <dbReference type="Rhea" id="RHEA-COMP:11605"/>
        <dbReference type="ChEBI" id="CHEBI:15378"/>
        <dbReference type="ChEBI" id="CHEBI:30013"/>
        <dbReference type="ChEBI" id="CHEBI:30616"/>
        <dbReference type="ChEBI" id="CHEBI:61977"/>
        <dbReference type="ChEBI" id="CHEBI:456216"/>
        <dbReference type="EC" id="2.7.11.1"/>
    </reaction>
</comment>
<keyword evidence="10" id="KW-0808">Transferase</keyword>
<evidence type="ECO:0000256" key="17">
    <source>
        <dbReference type="ARBA" id="ARBA00023242"/>
    </source>
</evidence>
<comment type="cofactor">
    <cofactor evidence="1">
        <name>Mg(2+)</name>
        <dbReference type="ChEBI" id="CHEBI:18420"/>
    </cofactor>
</comment>
<organism evidence="24 25">
    <name type="scientific">Vitrella brassicaformis (strain CCMP3155)</name>
    <dbReference type="NCBI Taxonomy" id="1169540"/>
    <lineage>
        <taxon>Eukaryota</taxon>
        <taxon>Sar</taxon>
        <taxon>Alveolata</taxon>
        <taxon>Colpodellida</taxon>
        <taxon>Vitrellaceae</taxon>
        <taxon>Vitrella</taxon>
    </lineage>
</organism>
<evidence type="ECO:0000256" key="21">
    <source>
        <dbReference type="PROSITE-ProRule" id="PRU10141"/>
    </source>
</evidence>
<keyword evidence="25" id="KW-1185">Reference proteome</keyword>
<keyword evidence="18" id="KW-0966">Cell projection</keyword>
<evidence type="ECO:0000256" key="2">
    <source>
        <dbReference type="ARBA" id="ARBA00004123"/>
    </source>
</evidence>
<dbReference type="InParanoid" id="A0A0G4EN41"/>
<keyword evidence="15" id="KW-0460">Magnesium</keyword>
<keyword evidence="16" id="KW-0206">Cytoskeleton</keyword>
<dbReference type="GO" id="GO:0005634">
    <property type="term" value="C:nucleus"/>
    <property type="evidence" value="ECO:0007669"/>
    <property type="project" value="UniProtKB-SubCell"/>
</dbReference>
<dbReference type="InterPro" id="IPR011009">
    <property type="entry name" value="Kinase-like_dom_sf"/>
</dbReference>
<dbReference type="VEuPathDB" id="CryptoDB:Vbra_12499"/>
<dbReference type="FunFam" id="1.10.510.10:FF:000104">
    <property type="entry name" value="serine/threonine-protein kinase MAK isoform X1"/>
    <property type="match status" value="1"/>
</dbReference>
<evidence type="ECO:0000259" key="23">
    <source>
        <dbReference type="PROSITE" id="PS50011"/>
    </source>
</evidence>
<dbReference type="CDD" id="cd07830">
    <property type="entry name" value="STKc_MAK_like"/>
    <property type="match status" value="1"/>
</dbReference>
<dbReference type="EC" id="2.7.11.1" evidence="6"/>
<keyword evidence="11" id="KW-0479">Metal-binding</keyword>
<keyword evidence="7" id="KW-0963">Cytoplasm</keyword>
<dbReference type="PROSITE" id="PS00108">
    <property type="entry name" value="PROTEIN_KINASE_ST"/>
    <property type="match status" value="1"/>
</dbReference>
<keyword evidence="9" id="KW-0597">Phosphoprotein</keyword>
<dbReference type="GO" id="GO:0005856">
    <property type="term" value="C:cytoskeleton"/>
    <property type="evidence" value="ECO:0007669"/>
    <property type="project" value="UniProtKB-SubCell"/>
</dbReference>
<evidence type="ECO:0000256" key="10">
    <source>
        <dbReference type="ARBA" id="ARBA00022679"/>
    </source>
</evidence>
<evidence type="ECO:0000256" key="20">
    <source>
        <dbReference type="ARBA" id="ARBA00048679"/>
    </source>
</evidence>
<proteinExistence type="inferred from homology"/>
<evidence type="ECO:0000256" key="16">
    <source>
        <dbReference type="ARBA" id="ARBA00023212"/>
    </source>
</evidence>
<dbReference type="PROSITE" id="PS50011">
    <property type="entry name" value="PROTEIN_KINASE_DOM"/>
    <property type="match status" value="1"/>
</dbReference>
<dbReference type="Gene3D" id="3.30.200.20">
    <property type="entry name" value="Phosphorylase Kinase, domain 1"/>
    <property type="match status" value="1"/>
</dbReference>
<dbReference type="SMART" id="SM00220">
    <property type="entry name" value="S_TKc"/>
    <property type="match status" value="1"/>
</dbReference>
<dbReference type="InterPro" id="IPR017441">
    <property type="entry name" value="Protein_kinase_ATP_BS"/>
</dbReference>
<dbReference type="InterPro" id="IPR050117">
    <property type="entry name" value="MAPK"/>
</dbReference>
<dbReference type="OrthoDB" id="2158884at2759"/>
<keyword evidence="17" id="KW-0539">Nucleus</keyword>
<dbReference type="SUPFAM" id="SSF56112">
    <property type="entry name" value="Protein kinase-like (PK-like)"/>
    <property type="match status" value="1"/>
</dbReference>
<feature type="compositionally biased region" description="Basic and acidic residues" evidence="22">
    <location>
        <begin position="294"/>
        <end position="305"/>
    </location>
</feature>
<feature type="region of interest" description="Disordered" evidence="22">
    <location>
        <begin position="285"/>
        <end position="377"/>
    </location>
</feature>
<protein>
    <recommendedName>
        <fullName evidence="6">non-specific serine/threonine protein kinase</fullName>
        <ecNumber evidence="6">2.7.11.1</ecNumber>
    </recommendedName>
</protein>